<accession>A0AAD6Y8S1</accession>
<dbReference type="EMBL" id="JARJCW010000042">
    <property type="protein sequence ID" value="KAJ7205808.1"/>
    <property type="molecule type" value="Genomic_DNA"/>
</dbReference>
<protein>
    <submittedName>
        <fullName evidence="1">Uncharacterized protein</fullName>
    </submittedName>
</protein>
<comment type="caution">
    <text evidence="1">The sequence shown here is derived from an EMBL/GenBank/DDBJ whole genome shotgun (WGS) entry which is preliminary data.</text>
</comment>
<name>A0AAD6Y8S1_9AGAR</name>
<evidence type="ECO:0000313" key="2">
    <source>
        <dbReference type="Proteomes" id="UP001219525"/>
    </source>
</evidence>
<reference evidence="1" key="1">
    <citation type="submission" date="2023-03" db="EMBL/GenBank/DDBJ databases">
        <title>Massive genome expansion in bonnet fungi (Mycena s.s.) driven by repeated elements and novel gene families across ecological guilds.</title>
        <authorList>
            <consortium name="Lawrence Berkeley National Laboratory"/>
            <person name="Harder C.B."/>
            <person name="Miyauchi S."/>
            <person name="Viragh M."/>
            <person name="Kuo A."/>
            <person name="Thoen E."/>
            <person name="Andreopoulos B."/>
            <person name="Lu D."/>
            <person name="Skrede I."/>
            <person name="Drula E."/>
            <person name="Henrissat B."/>
            <person name="Morin E."/>
            <person name="Kohler A."/>
            <person name="Barry K."/>
            <person name="LaButti K."/>
            <person name="Morin E."/>
            <person name="Salamov A."/>
            <person name="Lipzen A."/>
            <person name="Mereny Z."/>
            <person name="Hegedus B."/>
            <person name="Baldrian P."/>
            <person name="Stursova M."/>
            <person name="Weitz H."/>
            <person name="Taylor A."/>
            <person name="Grigoriev I.V."/>
            <person name="Nagy L.G."/>
            <person name="Martin F."/>
            <person name="Kauserud H."/>
        </authorList>
    </citation>
    <scope>NUCLEOTIDE SEQUENCE</scope>
    <source>
        <strain evidence="1">9144</strain>
    </source>
</reference>
<proteinExistence type="predicted"/>
<organism evidence="1 2">
    <name type="scientific">Mycena pura</name>
    <dbReference type="NCBI Taxonomy" id="153505"/>
    <lineage>
        <taxon>Eukaryota</taxon>
        <taxon>Fungi</taxon>
        <taxon>Dikarya</taxon>
        <taxon>Basidiomycota</taxon>
        <taxon>Agaricomycotina</taxon>
        <taxon>Agaricomycetes</taxon>
        <taxon>Agaricomycetidae</taxon>
        <taxon>Agaricales</taxon>
        <taxon>Marasmiineae</taxon>
        <taxon>Mycenaceae</taxon>
        <taxon>Mycena</taxon>
    </lineage>
</organism>
<dbReference type="AlphaFoldDB" id="A0AAD6Y8S1"/>
<keyword evidence="2" id="KW-1185">Reference proteome</keyword>
<sequence length="196" mass="22136">MAPTCAHQTFINWHNISDRPESHCGLAKSGQSHWQVPTMGLRAIKMGLGESQSHPFRYSSNATNIPGLELRQKIANYLRNLIGAHHVKPSEIQQLLPQSMAQWGRLRIVDGDFIRAASTLSNEDDEKRDNTFVRFETEVGQNKHWVQILGYGQLLESLECRLPVDQRLRGFPGKHRLFAVIQPCSTVGRDATITVI</sequence>
<gene>
    <name evidence="1" type="ORF">GGX14DRAFT_644450</name>
</gene>
<dbReference type="Proteomes" id="UP001219525">
    <property type="component" value="Unassembled WGS sequence"/>
</dbReference>
<evidence type="ECO:0000313" key="1">
    <source>
        <dbReference type="EMBL" id="KAJ7205808.1"/>
    </source>
</evidence>